<dbReference type="RefSeq" id="WP_029054521.1">
    <property type="nucleotide sequence ID" value="NZ_CP015108.1"/>
</dbReference>
<sequence>MKRILVPLVCSVFLIACTQSEDIETEEQSVENEVEPVKTLTASQDDIRFVVGWLNETAILFVAHKDTEDHLLSYDLQTGDIHTIFTTSSTISEVQAHPTAEQLLVKTADDPTEAILHILDHAGTPLNEVSVASSELEIQWNGIDASQILITAFSDDWSYEIMRYDANNDTLVAVELPDPFPHWLGTEELVYIEDANVWKQSLSTGEKTTLANNTNQFHSATDRVLIESFEGEQVRYAVLNSTGEEKNSWLAEDDAFVMDRAVLLHENTWMMTVTNQTEMMPTSFLVKIEDGEEVKRQELPEGGTLDCEGNKCLTGYSLDTWIDIETGETVKWLEIGRVE</sequence>
<evidence type="ECO:0000259" key="1">
    <source>
        <dbReference type="Pfam" id="PF21101"/>
    </source>
</evidence>
<dbReference type="InterPro" id="IPR048421">
    <property type="entry name" value="YqgU_beta-prop"/>
</dbReference>
<name>A0ABN4YU67_SPOUR</name>
<dbReference type="Gene3D" id="2.120.10.30">
    <property type="entry name" value="TolB, C-terminal domain"/>
    <property type="match status" value="1"/>
</dbReference>
<organism evidence="2 3">
    <name type="scientific">Sporosarcina ureae</name>
    <dbReference type="NCBI Taxonomy" id="1571"/>
    <lineage>
        <taxon>Bacteria</taxon>
        <taxon>Bacillati</taxon>
        <taxon>Bacillota</taxon>
        <taxon>Bacilli</taxon>
        <taxon>Bacillales</taxon>
        <taxon>Caryophanaceae</taxon>
        <taxon>Sporosarcina</taxon>
    </lineage>
</organism>
<feature type="domain" description="YqgU-like 6-bladed beta-propeller" evidence="1">
    <location>
        <begin position="76"/>
        <end position="242"/>
    </location>
</feature>
<keyword evidence="3" id="KW-1185">Reference proteome</keyword>
<evidence type="ECO:0000313" key="3">
    <source>
        <dbReference type="Proteomes" id="UP000192486"/>
    </source>
</evidence>
<dbReference type="PROSITE" id="PS51257">
    <property type="entry name" value="PROKAR_LIPOPROTEIN"/>
    <property type="match status" value="1"/>
</dbReference>
<dbReference type="EMBL" id="CP015108">
    <property type="protein sequence ID" value="ARF12718.1"/>
    <property type="molecule type" value="Genomic_DNA"/>
</dbReference>
<reference evidence="2 3" key="1">
    <citation type="submission" date="2016-04" db="EMBL/GenBank/DDBJ databases">
        <title>Comparative Genomics and Epigenetics of Sporosarcina ureae.</title>
        <authorList>
            <person name="Oliver A.S."/>
            <person name="Cooper K.K."/>
        </authorList>
    </citation>
    <scope>NUCLEOTIDE SEQUENCE [LARGE SCALE GENOMIC DNA]</scope>
    <source>
        <strain evidence="2 3">S204</strain>
    </source>
</reference>
<proteinExistence type="predicted"/>
<accession>A0ABN4YU67</accession>
<dbReference type="InterPro" id="IPR011042">
    <property type="entry name" value="6-blade_b-propeller_TolB-like"/>
</dbReference>
<evidence type="ECO:0000313" key="2">
    <source>
        <dbReference type="EMBL" id="ARF12718.1"/>
    </source>
</evidence>
<dbReference type="Proteomes" id="UP000192486">
    <property type="component" value="Chromosome"/>
</dbReference>
<dbReference type="Pfam" id="PF21101">
    <property type="entry name" value="YqgU"/>
    <property type="match status" value="1"/>
</dbReference>
<gene>
    <name evidence="2" type="ORF">SporoS204_00160</name>
</gene>
<dbReference type="SUPFAM" id="SSF82171">
    <property type="entry name" value="DPP6 N-terminal domain-like"/>
    <property type="match status" value="1"/>
</dbReference>
<protein>
    <recommendedName>
        <fullName evidence="1">YqgU-like 6-bladed beta-propeller domain-containing protein</fullName>
    </recommendedName>
</protein>